<accession>A0ABN8NF73</accession>
<feature type="region of interest" description="Disordered" evidence="1">
    <location>
        <begin position="144"/>
        <end position="192"/>
    </location>
</feature>
<organism evidence="3 4">
    <name type="scientific">Porites lobata</name>
    <dbReference type="NCBI Taxonomy" id="104759"/>
    <lineage>
        <taxon>Eukaryota</taxon>
        <taxon>Metazoa</taxon>
        <taxon>Cnidaria</taxon>
        <taxon>Anthozoa</taxon>
        <taxon>Hexacorallia</taxon>
        <taxon>Scleractinia</taxon>
        <taxon>Fungiina</taxon>
        <taxon>Poritidae</taxon>
        <taxon>Porites</taxon>
    </lineage>
</organism>
<keyword evidence="2" id="KW-1133">Transmembrane helix</keyword>
<proteinExistence type="predicted"/>
<feature type="region of interest" description="Disordered" evidence="1">
    <location>
        <begin position="233"/>
        <end position="270"/>
    </location>
</feature>
<reference evidence="3 4" key="1">
    <citation type="submission" date="2022-05" db="EMBL/GenBank/DDBJ databases">
        <authorList>
            <consortium name="Genoscope - CEA"/>
            <person name="William W."/>
        </authorList>
    </citation>
    <scope>NUCLEOTIDE SEQUENCE [LARGE SCALE GENOMIC DNA]</scope>
</reference>
<feature type="transmembrane region" description="Helical" evidence="2">
    <location>
        <begin position="202"/>
        <end position="226"/>
    </location>
</feature>
<feature type="non-terminal residue" evidence="3">
    <location>
        <position position="1"/>
    </location>
</feature>
<gene>
    <name evidence="3" type="ORF">PLOB_00015064</name>
</gene>
<keyword evidence="4" id="KW-1185">Reference proteome</keyword>
<name>A0ABN8NF73_9CNID</name>
<keyword evidence="2" id="KW-0472">Membrane</keyword>
<evidence type="ECO:0000313" key="4">
    <source>
        <dbReference type="Proteomes" id="UP001159405"/>
    </source>
</evidence>
<keyword evidence="2" id="KW-0812">Transmembrane</keyword>
<protein>
    <submittedName>
        <fullName evidence="3">Uncharacterized protein</fullName>
    </submittedName>
</protein>
<dbReference type="Proteomes" id="UP001159405">
    <property type="component" value="Unassembled WGS sequence"/>
</dbReference>
<feature type="compositionally biased region" description="Polar residues" evidence="1">
    <location>
        <begin position="172"/>
        <end position="192"/>
    </location>
</feature>
<comment type="caution">
    <text evidence="3">The sequence shown here is derived from an EMBL/GenBank/DDBJ whole genome shotgun (WGS) entry which is preliminary data.</text>
</comment>
<evidence type="ECO:0000256" key="2">
    <source>
        <dbReference type="SAM" id="Phobius"/>
    </source>
</evidence>
<sequence>ADQDSLRLLSRSRFNKLRGFAGEETCHTCTLVQPVRDGHDVILWPGDNLREPFIWISWFARYPINSSTTYTGWNFLGGLNYTRHPHIYKSDYKVDWRGFLSIQNVTTSHNGTEFKGEVKEKNDIEPKRLYIKLFVIAEKEVFSGTTSSPVTSPTDTSTSQQSTAFPSKRSIPVSSPTDTTFRPKHSTGSPKSTTDDYCFGNFAIILVIIVGIISFLLGMLVMYLVLKRKKNRNRTVSNNEPDEESTSFTNSAIADDDNNKMQMQDPEYDH</sequence>
<evidence type="ECO:0000313" key="3">
    <source>
        <dbReference type="EMBL" id="CAH3107042.1"/>
    </source>
</evidence>
<evidence type="ECO:0000256" key="1">
    <source>
        <dbReference type="SAM" id="MobiDB-lite"/>
    </source>
</evidence>
<feature type="compositionally biased region" description="Low complexity" evidence="1">
    <location>
        <begin position="144"/>
        <end position="163"/>
    </location>
</feature>
<dbReference type="EMBL" id="CALNXK010000019">
    <property type="protein sequence ID" value="CAH3107042.1"/>
    <property type="molecule type" value="Genomic_DNA"/>
</dbReference>